<evidence type="ECO:0000256" key="1">
    <source>
        <dbReference type="SAM" id="MobiDB-lite"/>
    </source>
</evidence>
<sequence length="121" mass="13623">MKQIHQISTSQIKTSLLTYNDIGTGCISHELFPFKSIFRLRNICASKLILKNCLPFLFIGKIHPIAEAKKRGAANRAPQLKNEPERQIQSRKMEMGEREEKVLPHSWFAPSADGGGEGAFE</sequence>
<feature type="non-terminal residue" evidence="2">
    <location>
        <position position="121"/>
    </location>
</feature>
<evidence type="ECO:0000313" key="2">
    <source>
        <dbReference type="EMBL" id="GIY91090.1"/>
    </source>
</evidence>
<feature type="region of interest" description="Disordered" evidence="1">
    <location>
        <begin position="70"/>
        <end position="121"/>
    </location>
</feature>
<organism evidence="2 3">
    <name type="scientific">Caerostris extrusa</name>
    <name type="common">Bark spider</name>
    <name type="synonym">Caerostris bankana</name>
    <dbReference type="NCBI Taxonomy" id="172846"/>
    <lineage>
        <taxon>Eukaryota</taxon>
        <taxon>Metazoa</taxon>
        <taxon>Ecdysozoa</taxon>
        <taxon>Arthropoda</taxon>
        <taxon>Chelicerata</taxon>
        <taxon>Arachnida</taxon>
        <taxon>Araneae</taxon>
        <taxon>Araneomorphae</taxon>
        <taxon>Entelegynae</taxon>
        <taxon>Araneoidea</taxon>
        <taxon>Araneidae</taxon>
        <taxon>Caerostris</taxon>
    </lineage>
</organism>
<name>A0AAV4X7I5_CAEEX</name>
<proteinExistence type="predicted"/>
<dbReference type="Proteomes" id="UP001054945">
    <property type="component" value="Unassembled WGS sequence"/>
</dbReference>
<feature type="compositionally biased region" description="Basic and acidic residues" evidence="1">
    <location>
        <begin position="82"/>
        <end position="103"/>
    </location>
</feature>
<dbReference type="AlphaFoldDB" id="A0AAV4X7I5"/>
<dbReference type="EMBL" id="BPLR01017381">
    <property type="protein sequence ID" value="GIY91090.1"/>
    <property type="molecule type" value="Genomic_DNA"/>
</dbReference>
<protein>
    <submittedName>
        <fullName evidence="2">Uncharacterized protein</fullName>
    </submittedName>
</protein>
<keyword evidence="3" id="KW-1185">Reference proteome</keyword>
<gene>
    <name evidence="2" type="ORF">CEXT_157911</name>
</gene>
<accession>A0AAV4X7I5</accession>
<reference evidence="2 3" key="1">
    <citation type="submission" date="2021-06" db="EMBL/GenBank/DDBJ databases">
        <title>Caerostris extrusa draft genome.</title>
        <authorList>
            <person name="Kono N."/>
            <person name="Arakawa K."/>
        </authorList>
    </citation>
    <scope>NUCLEOTIDE SEQUENCE [LARGE SCALE GENOMIC DNA]</scope>
</reference>
<comment type="caution">
    <text evidence="2">The sequence shown here is derived from an EMBL/GenBank/DDBJ whole genome shotgun (WGS) entry which is preliminary data.</text>
</comment>
<evidence type="ECO:0000313" key="3">
    <source>
        <dbReference type="Proteomes" id="UP001054945"/>
    </source>
</evidence>